<evidence type="ECO:0000313" key="7">
    <source>
        <dbReference type="Proteomes" id="UP000008952"/>
    </source>
</evidence>
<gene>
    <name evidence="6" type="ORF">ME5_00413</name>
</gene>
<dbReference type="InterPro" id="IPR051202">
    <property type="entry name" value="Peptidase_C40"/>
</dbReference>
<dbReference type="InterPro" id="IPR038765">
    <property type="entry name" value="Papain-like_cys_pep_sf"/>
</dbReference>
<keyword evidence="7" id="KW-1185">Reference proteome</keyword>
<keyword evidence="4" id="KW-0788">Thiol protease</keyword>
<keyword evidence="2" id="KW-0645">Protease</keyword>
<dbReference type="InterPro" id="IPR041382">
    <property type="entry name" value="SH3_16"/>
</dbReference>
<protein>
    <recommendedName>
        <fullName evidence="5">NlpC/P60 domain-containing protein</fullName>
    </recommendedName>
</protein>
<dbReference type="AlphaFoldDB" id="J0QYA4"/>
<dbReference type="Pfam" id="PF18348">
    <property type="entry name" value="SH3_16"/>
    <property type="match status" value="1"/>
</dbReference>
<evidence type="ECO:0000256" key="2">
    <source>
        <dbReference type="ARBA" id="ARBA00022670"/>
    </source>
</evidence>
<dbReference type="MEROPS" id="C40.001"/>
<dbReference type="RefSeq" id="WP_008037980.1">
    <property type="nucleotide sequence ID" value="NZ_JH725147.1"/>
</dbReference>
<dbReference type="PANTHER" id="PTHR47053:SF1">
    <property type="entry name" value="MUREIN DD-ENDOPEPTIDASE MEPH-RELATED"/>
    <property type="match status" value="1"/>
</dbReference>
<dbReference type="PANTHER" id="PTHR47053">
    <property type="entry name" value="MUREIN DD-ENDOPEPTIDASE MEPH-RELATED"/>
    <property type="match status" value="1"/>
</dbReference>
<dbReference type="OrthoDB" id="9813368at2"/>
<evidence type="ECO:0000313" key="6">
    <source>
        <dbReference type="EMBL" id="EJF91081.1"/>
    </source>
</evidence>
<dbReference type="InterPro" id="IPR000064">
    <property type="entry name" value="NLP_P60_dom"/>
</dbReference>
<dbReference type="Proteomes" id="UP000008952">
    <property type="component" value="Unassembled WGS sequence"/>
</dbReference>
<feature type="domain" description="NlpC/P60" evidence="5">
    <location>
        <begin position="161"/>
        <end position="283"/>
    </location>
</feature>
<dbReference type="HOGENOM" id="CLU_016043_13_3_5"/>
<reference evidence="6 7" key="1">
    <citation type="submission" date="2012-03" db="EMBL/GenBank/DDBJ databases">
        <title>The Genome Sequence of Bartonella tamiae Th239.</title>
        <authorList>
            <consortium name="The Broad Institute Genome Sequencing Platform"/>
            <consortium name="The Broad Institute Genome Sequencing Center for Infectious Disease"/>
            <person name="Feldgarden M."/>
            <person name="Kirby J."/>
            <person name="Kosoy M."/>
            <person name="Birtles R."/>
            <person name="Probert W.S."/>
            <person name="Chiaraviglio L."/>
            <person name="Young S.K."/>
            <person name="Zeng Q."/>
            <person name="Gargeya S."/>
            <person name="Fitzgerald M."/>
            <person name="Haas B."/>
            <person name="Abouelleil A."/>
            <person name="Alvarado L."/>
            <person name="Arachchi H.M."/>
            <person name="Berlin A."/>
            <person name="Chapman S.B."/>
            <person name="Gearin G."/>
            <person name="Goldberg J."/>
            <person name="Griggs A."/>
            <person name="Gujja S."/>
            <person name="Hansen M."/>
            <person name="Heiman D."/>
            <person name="Howarth C."/>
            <person name="Larimer J."/>
            <person name="Lui A."/>
            <person name="MacDonald P.J.P."/>
            <person name="McCowen C."/>
            <person name="Montmayeur A."/>
            <person name="Murphy C."/>
            <person name="Neiman D."/>
            <person name="Pearson M."/>
            <person name="Priest M."/>
            <person name="Roberts A."/>
            <person name="Saif S."/>
            <person name="Shea T."/>
            <person name="Sisk P."/>
            <person name="Stolte C."/>
            <person name="Sykes S."/>
            <person name="Wortman J."/>
            <person name="Nusbaum C."/>
            <person name="Birren B."/>
        </authorList>
    </citation>
    <scope>NUCLEOTIDE SEQUENCE [LARGE SCALE GENOMIC DNA]</scope>
    <source>
        <strain evidence="6 7">Th239</strain>
    </source>
</reference>
<dbReference type="Pfam" id="PF00877">
    <property type="entry name" value="NLPC_P60"/>
    <property type="match status" value="1"/>
</dbReference>
<evidence type="ECO:0000259" key="5">
    <source>
        <dbReference type="PROSITE" id="PS51935"/>
    </source>
</evidence>
<comment type="similarity">
    <text evidence="1">Belongs to the peptidase C40 family.</text>
</comment>
<evidence type="ECO:0000256" key="4">
    <source>
        <dbReference type="ARBA" id="ARBA00022807"/>
    </source>
</evidence>
<dbReference type="EMBL" id="AIMB01000003">
    <property type="protein sequence ID" value="EJF91081.1"/>
    <property type="molecule type" value="Genomic_DNA"/>
</dbReference>
<dbReference type="eggNOG" id="COG0791">
    <property type="taxonomic scope" value="Bacteria"/>
</dbReference>
<name>J0QYA4_9HYPH</name>
<dbReference type="PROSITE" id="PS51935">
    <property type="entry name" value="NLPC_P60"/>
    <property type="match status" value="1"/>
</dbReference>
<comment type="caution">
    <text evidence="6">The sequence shown here is derived from an EMBL/GenBank/DDBJ whole genome shotgun (WGS) entry which is preliminary data.</text>
</comment>
<evidence type="ECO:0000256" key="3">
    <source>
        <dbReference type="ARBA" id="ARBA00022801"/>
    </source>
</evidence>
<dbReference type="GO" id="GO:0006508">
    <property type="term" value="P:proteolysis"/>
    <property type="evidence" value="ECO:0007669"/>
    <property type="project" value="UniProtKB-KW"/>
</dbReference>
<proteinExistence type="inferred from homology"/>
<evidence type="ECO:0000256" key="1">
    <source>
        <dbReference type="ARBA" id="ARBA00007074"/>
    </source>
</evidence>
<dbReference type="GO" id="GO:0008234">
    <property type="term" value="F:cysteine-type peptidase activity"/>
    <property type="evidence" value="ECO:0007669"/>
    <property type="project" value="UniProtKB-KW"/>
</dbReference>
<keyword evidence="3" id="KW-0378">Hydrolase</keyword>
<dbReference type="SUPFAM" id="SSF54001">
    <property type="entry name" value="Cysteine proteinases"/>
    <property type="match status" value="1"/>
</dbReference>
<accession>J0QYA4</accession>
<dbReference type="STRING" id="1094558.ME5_00413"/>
<dbReference type="PATRIC" id="fig|1094558.3.peg.458"/>
<dbReference type="Gene3D" id="3.90.1720.10">
    <property type="entry name" value="endopeptidase domain like (from Nostoc punctiforme)"/>
    <property type="match status" value="1"/>
</dbReference>
<organism evidence="6 7">
    <name type="scientific">Bartonella tamiae Th239</name>
    <dbReference type="NCBI Taxonomy" id="1094558"/>
    <lineage>
        <taxon>Bacteria</taxon>
        <taxon>Pseudomonadati</taxon>
        <taxon>Pseudomonadota</taxon>
        <taxon>Alphaproteobacteria</taxon>
        <taxon>Hyphomicrobiales</taxon>
        <taxon>Bartonellaceae</taxon>
        <taxon>Bartonella</taxon>
    </lineage>
</organism>
<sequence length="283" mass="32079">MPALDPRLHAYRSDLADLALKGKVETKIFVQGRRAQVIVPVTALYQKADETGERASECLLGEELCVFDDTGDYCWVQSHKDHYVGYIKRHAFVYHIEKPTHWLTVSRSFQYQEPDLRSQMVAPLSLGAKFCVMEKIETRGTHYYKLENGHYIIAHHCKSINEKTSDYVDVALKLLHTPYLWGGVSGFGIDCSGLLQLSMMMAGKSVLRDTDMQKETIGHYLDKEQDLQRGDLVFWQGHVAIMLDDKKIIHANGASMDVSIETLEAAKNRIAGLYGLPIAYKRV</sequence>